<keyword evidence="5" id="KW-0418">Kinase</keyword>
<evidence type="ECO:0000256" key="1">
    <source>
        <dbReference type="ARBA" id="ARBA00012513"/>
    </source>
</evidence>
<feature type="compositionally biased region" description="Low complexity" evidence="10">
    <location>
        <begin position="378"/>
        <end position="387"/>
    </location>
</feature>
<evidence type="ECO:0000256" key="8">
    <source>
        <dbReference type="ARBA" id="ARBA00048679"/>
    </source>
</evidence>
<evidence type="ECO:0000256" key="10">
    <source>
        <dbReference type="SAM" id="MobiDB-lite"/>
    </source>
</evidence>
<evidence type="ECO:0000259" key="11">
    <source>
        <dbReference type="PROSITE" id="PS50011"/>
    </source>
</evidence>
<dbReference type="PANTHER" id="PTHR22967:SF57">
    <property type="entry name" value="AUXILIN, ISOFORM A-RELATED"/>
    <property type="match status" value="1"/>
</dbReference>
<dbReference type="EMBL" id="CDSF01000001">
    <property type="protein sequence ID" value="CEO94702.1"/>
    <property type="molecule type" value="Genomic_DNA"/>
</dbReference>
<keyword evidence="2" id="KW-0723">Serine/threonine-protein kinase</keyword>
<keyword evidence="4 9" id="KW-0547">Nucleotide-binding</keyword>
<dbReference type="InterPro" id="IPR011009">
    <property type="entry name" value="Kinase-like_dom_sf"/>
</dbReference>
<evidence type="ECO:0000313" key="13">
    <source>
        <dbReference type="Proteomes" id="UP000039324"/>
    </source>
</evidence>
<evidence type="ECO:0000256" key="3">
    <source>
        <dbReference type="ARBA" id="ARBA00022679"/>
    </source>
</evidence>
<comment type="catalytic activity">
    <reaction evidence="8">
        <text>L-seryl-[protein] + ATP = O-phospho-L-seryl-[protein] + ADP + H(+)</text>
        <dbReference type="Rhea" id="RHEA:17989"/>
        <dbReference type="Rhea" id="RHEA-COMP:9863"/>
        <dbReference type="Rhea" id="RHEA-COMP:11604"/>
        <dbReference type="ChEBI" id="CHEBI:15378"/>
        <dbReference type="ChEBI" id="CHEBI:29999"/>
        <dbReference type="ChEBI" id="CHEBI:30616"/>
        <dbReference type="ChEBI" id="CHEBI:83421"/>
        <dbReference type="ChEBI" id="CHEBI:456216"/>
        <dbReference type="EC" id="2.7.11.1"/>
    </reaction>
</comment>
<dbReference type="STRING" id="37360.A0A0G4II00"/>
<gene>
    <name evidence="12" type="ORF">PBRA_000488</name>
</gene>
<dbReference type="GO" id="GO:0005524">
    <property type="term" value="F:ATP binding"/>
    <property type="evidence" value="ECO:0007669"/>
    <property type="project" value="UniProtKB-UniRule"/>
</dbReference>
<evidence type="ECO:0000256" key="9">
    <source>
        <dbReference type="PROSITE-ProRule" id="PRU10141"/>
    </source>
</evidence>
<evidence type="ECO:0000256" key="4">
    <source>
        <dbReference type="ARBA" id="ARBA00022741"/>
    </source>
</evidence>
<proteinExistence type="predicted"/>
<dbReference type="AlphaFoldDB" id="A0A0G4II00"/>
<keyword evidence="6 9" id="KW-0067">ATP-binding</keyword>
<feature type="region of interest" description="Disordered" evidence="10">
    <location>
        <begin position="328"/>
        <end position="474"/>
    </location>
</feature>
<evidence type="ECO:0000256" key="6">
    <source>
        <dbReference type="ARBA" id="ARBA00022840"/>
    </source>
</evidence>
<feature type="region of interest" description="Disordered" evidence="10">
    <location>
        <begin position="510"/>
        <end position="560"/>
    </location>
</feature>
<dbReference type="PANTHER" id="PTHR22967">
    <property type="entry name" value="SERINE/THREONINE PROTEIN KINASE"/>
    <property type="match status" value="1"/>
</dbReference>
<dbReference type="PROSITE" id="PS00107">
    <property type="entry name" value="PROTEIN_KINASE_ATP"/>
    <property type="match status" value="1"/>
</dbReference>
<evidence type="ECO:0000256" key="2">
    <source>
        <dbReference type="ARBA" id="ARBA00022527"/>
    </source>
</evidence>
<dbReference type="SMART" id="SM00220">
    <property type="entry name" value="S_TKc"/>
    <property type="match status" value="1"/>
</dbReference>
<dbReference type="PROSITE" id="PS50011">
    <property type="entry name" value="PROTEIN_KINASE_DOM"/>
    <property type="match status" value="1"/>
</dbReference>
<dbReference type="OrthoDB" id="1717591at2759"/>
<evidence type="ECO:0000313" key="12">
    <source>
        <dbReference type="EMBL" id="CEO94702.1"/>
    </source>
</evidence>
<feature type="compositionally biased region" description="Low complexity" evidence="10">
    <location>
        <begin position="527"/>
        <end position="537"/>
    </location>
</feature>
<dbReference type="Gene3D" id="1.10.510.10">
    <property type="entry name" value="Transferase(Phosphotransferase) domain 1"/>
    <property type="match status" value="1"/>
</dbReference>
<keyword evidence="3" id="KW-0808">Transferase</keyword>
<sequence>MGNVQGGPQDAIGASVDIHGRRMKIERQLGEGGFAYVFKVVEESSGNAYALKRILAADSETNDIAEQEIKVMVREALHASNDIGRFNDSRVFQKQCTSKNIIGYKGHTKITRPKRDGHRSPVEYFLLMEFCPGGTMTSYLDSRHGQPFPEQQVLCMALDICEGVRALHSQPQPICHRDLKLDNVLLASDKTWKLCDFGSSTTRIKAYGTKEEITLEEETIQKYTTPSYRAPGWSVIAYTSRRPERSLEMANLWQRKVVGPKADIWALGCIIYAIAFLRHPFQGATTLTIPKSSTFSSGFHSLLRDIFTEDPEKRPDIDEVIDEIKCLQRGGKPSRSKAGTKATKKAVAESLPAKSKSKKKPVVIDPPSGAESSEEFESSPSSSSASSSEKDSDDDESETTTASSSPSPPPRRKSKKKQPISTQKGKPKGPRPGPATPFAGPFHAAWDAFAASDEKPTAASRPAPQPDLLSLFAAPPPQAPSVGYNFGAQLANPAPMMMMPASNQFVAGQQQPLPSQFGGAPAPPAQQPFMAFDPFAAGPASMPRKAPPNNSATDSSWVQF</sequence>
<feature type="binding site" evidence="9">
    <location>
        <position position="52"/>
    </location>
    <ligand>
        <name>ATP</name>
        <dbReference type="ChEBI" id="CHEBI:30616"/>
    </ligand>
</feature>
<accession>A0A0G4II00</accession>
<reference evidence="12 13" key="1">
    <citation type="submission" date="2015-02" db="EMBL/GenBank/DDBJ databases">
        <authorList>
            <person name="Chooi Y.-H."/>
        </authorList>
    </citation>
    <scope>NUCLEOTIDE SEQUENCE [LARGE SCALE GENOMIC DNA]</scope>
    <source>
        <strain evidence="12">E3</strain>
    </source>
</reference>
<dbReference type="OMA" id="LEMANLW"/>
<organism evidence="12 13">
    <name type="scientific">Plasmodiophora brassicae</name>
    <name type="common">Clubroot disease agent</name>
    <dbReference type="NCBI Taxonomy" id="37360"/>
    <lineage>
        <taxon>Eukaryota</taxon>
        <taxon>Sar</taxon>
        <taxon>Rhizaria</taxon>
        <taxon>Endomyxa</taxon>
        <taxon>Phytomyxea</taxon>
        <taxon>Plasmodiophorida</taxon>
        <taxon>Plasmodiophoridae</taxon>
        <taxon>Plasmodiophora</taxon>
    </lineage>
</organism>
<dbReference type="GO" id="GO:0005737">
    <property type="term" value="C:cytoplasm"/>
    <property type="evidence" value="ECO:0007669"/>
    <property type="project" value="TreeGrafter"/>
</dbReference>
<dbReference type="Pfam" id="PF00069">
    <property type="entry name" value="Pkinase"/>
    <property type="match status" value="1"/>
</dbReference>
<dbReference type="SUPFAM" id="SSF56112">
    <property type="entry name" value="Protein kinase-like (PK-like)"/>
    <property type="match status" value="1"/>
</dbReference>
<keyword evidence="13" id="KW-1185">Reference proteome</keyword>
<protein>
    <recommendedName>
        <fullName evidence="1">non-specific serine/threonine protein kinase</fullName>
        <ecNumber evidence="1">2.7.11.1</ecNumber>
    </recommendedName>
</protein>
<dbReference type="GO" id="GO:0004674">
    <property type="term" value="F:protein serine/threonine kinase activity"/>
    <property type="evidence" value="ECO:0007669"/>
    <property type="project" value="UniProtKB-KW"/>
</dbReference>
<comment type="catalytic activity">
    <reaction evidence="7">
        <text>L-threonyl-[protein] + ATP = O-phospho-L-threonyl-[protein] + ADP + H(+)</text>
        <dbReference type="Rhea" id="RHEA:46608"/>
        <dbReference type="Rhea" id="RHEA-COMP:11060"/>
        <dbReference type="Rhea" id="RHEA-COMP:11605"/>
        <dbReference type="ChEBI" id="CHEBI:15378"/>
        <dbReference type="ChEBI" id="CHEBI:30013"/>
        <dbReference type="ChEBI" id="CHEBI:30616"/>
        <dbReference type="ChEBI" id="CHEBI:61977"/>
        <dbReference type="ChEBI" id="CHEBI:456216"/>
        <dbReference type="EC" id="2.7.11.1"/>
    </reaction>
</comment>
<dbReference type="InterPro" id="IPR000719">
    <property type="entry name" value="Prot_kinase_dom"/>
</dbReference>
<dbReference type="EC" id="2.7.11.1" evidence="1"/>
<evidence type="ECO:0000256" key="7">
    <source>
        <dbReference type="ARBA" id="ARBA00047899"/>
    </source>
</evidence>
<dbReference type="InterPro" id="IPR017441">
    <property type="entry name" value="Protein_kinase_ATP_BS"/>
</dbReference>
<evidence type="ECO:0000256" key="5">
    <source>
        <dbReference type="ARBA" id="ARBA00022777"/>
    </source>
</evidence>
<dbReference type="InterPro" id="IPR008271">
    <property type="entry name" value="Ser/Thr_kinase_AS"/>
</dbReference>
<feature type="domain" description="Protein kinase" evidence="11">
    <location>
        <begin position="23"/>
        <end position="327"/>
    </location>
</feature>
<name>A0A0G4II00_PLABS</name>
<dbReference type="Proteomes" id="UP000039324">
    <property type="component" value="Unassembled WGS sequence"/>
</dbReference>
<feature type="compositionally biased region" description="Polar residues" evidence="10">
    <location>
        <begin position="548"/>
        <end position="560"/>
    </location>
</feature>
<dbReference type="PROSITE" id="PS00108">
    <property type="entry name" value="PROTEIN_KINASE_ST"/>
    <property type="match status" value="1"/>
</dbReference>